<organism evidence="1 2">
    <name type="scientific">Candidatus Accumulibacter phosphatis</name>
    <dbReference type="NCBI Taxonomy" id="327160"/>
    <lineage>
        <taxon>Bacteria</taxon>
        <taxon>Pseudomonadati</taxon>
        <taxon>Pseudomonadota</taxon>
        <taxon>Betaproteobacteria</taxon>
        <taxon>Candidatus Accumulibacter</taxon>
    </lineage>
</organism>
<dbReference type="Proteomes" id="UP000306324">
    <property type="component" value="Unassembled WGS sequence"/>
</dbReference>
<protein>
    <submittedName>
        <fullName evidence="1">Uncharacterized protein</fullName>
    </submittedName>
</protein>
<reference evidence="1 2" key="1">
    <citation type="submission" date="2019-04" db="EMBL/GenBank/DDBJ databases">
        <title>A novel phosphate-accumulating bacterium identified in bioreactor for phosphate removal from wastewater.</title>
        <authorList>
            <person name="Kotlyarov R.Y."/>
            <person name="Beletsky A.V."/>
            <person name="Kallistova A.Y."/>
            <person name="Dorofeev A.G."/>
            <person name="Nikolaev Y.Y."/>
            <person name="Pimenov N.V."/>
            <person name="Ravin N.V."/>
            <person name="Mardanov A.V."/>
        </authorList>
    </citation>
    <scope>NUCLEOTIDE SEQUENCE [LARGE SCALE GENOMIC DNA]</scope>
    <source>
        <strain evidence="1 2">Bin19</strain>
    </source>
</reference>
<keyword evidence="2" id="KW-1185">Reference proteome</keyword>
<evidence type="ECO:0000313" key="2">
    <source>
        <dbReference type="Proteomes" id="UP000306324"/>
    </source>
</evidence>
<sequence>MKFPPGILVLFSCDGGLPRGDAGCTGWLAEVATAGPGDQVAGVLNESS</sequence>
<accession>A0A5S4EGU0</accession>
<gene>
    <name evidence="1" type="ORF">ACCUM_0653</name>
</gene>
<proteinExistence type="predicted"/>
<dbReference type="EMBL" id="SWAD01000207">
    <property type="protein sequence ID" value="TMQ74461.1"/>
    <property type="molecule type" value="Genomic_DNA"/>
</dbReference>
<dbReference type="AlphaFoldDB" id="A0A5S4EGU0"/>
<name>A0A5S4EGU0_9PROT</name>
<comment type="caution">
    <text evidence="1">The sequence shown here is derived from an EMBL/GenBank/DDBJ whole genome shotgun (WGS) entry which is preliminary data.</text>
</comment>
<evidence type="ECO:0000313" key="1">
    <source>
        <dbReference type="EMBL" id="TMQ74461.1"/>
    </source>
</evidence>